<dbReference type="HOGENOM" id="CLU_1504001_0_0_1"/>
<keyword evidence="2" id="KW-0812">Transmembrane</keyword>
<evidence type="ECO:0000256" key="1">
    <source>
        <dbReference type="SAM" id="MobiDB-lite"/>
    </source>
</evidence>
<feature type="transmembrane region" description="Helical" evidence="2">
    <location>
        <begin position="69"/>
        <end position="91"/>
    </location>
</feature>
<organism evidence="3 4">
    <name type="scientific">Phlebiopsis gigantea (strain 11061_1 CR5-6)</name>
    <name type="common">White-rot fungus</name>
    <name type="synonym">Peniophora gigantea</name>
    <dbReference type="NCBI Taxonomy" id="745531"/>
    <lineage>
        <taxon>Eukaryota</taxon>
        <taxon>Fungi</taxon>
        <taxon>Dikarya</taxon>
        <taxon>Basidiomycota</taxon>
        <taxon>Agaricomycotina</taxon>
        <taxon>Agaricomycetes</taxon>
        <taxon>Polyporales</taxon>
        <taxon>Phanerochaetaceae</taxon>
        <taxon>Phlebiopsis</taxon>
    </lineage>
</organism>
<evidence type="ECO:0000256" key="2">
    <source>
        <dbReference type="SAM" id="Phobius"/>
    </source>
</evidence>
<keyword evidence="2" id="KW-0472">Membrane</keyword>
<dbReference type="OrthoDB" id="2801787at2759"/>
<feature type="region of interest" description="Disordered" evidence="1">
    <location>
        <begin position="146"/>
        <end position="179"/>
    </location>
</feature>
<name>A0A0C3S6R9_PHLG1</name>
<proteinExistence type="predicted"/>
<reference evidence="3 4" key="1">
    <citation type="journal article" date="2014" name="PLoS Genet.">
        <title>Analysis of the Phlebiopsis gigantea genome, transcriptome and secretome provides insight into its pioneer colonization strategies of wood.</title>
        <authorList>
            <person name="Hori C."/>
            <person name="Ishida T."/>
            <person name="Igarashi K."/>
            <person name="Samejima M."/>
            <person name="Suzuki H."/>
            <person name="Master E."/>
            <person name="Ferreira P."/>
            <person name="Ruiz-Duenas F.J."/>
            <person name="Held B."/>
            <person name="Canessa P."/>
            <person name="Larrondo L.F."/>
            <person name="Schmoll M."/>
            <person name="Druzhinina I.S."/>
            <person name="Kubicek C.P."/>
            <person name="Gaskell J.A."/>
            <person name="Kersten P."/>
            <person name="St John F."/>
            <person name="Glasner J."/>
            <person name="Sabat G."/>
            <person name="Splinter BonDurant S."/>
            <person name="Syed K."/>
            <person name="Yadav J."/>
            <person name="Mgbeahuruike A.C."/>
            <person name="Kovalchuk A."/>
            <person name="Asiegbu F.O."/>
            <person name="Lackner G."/>
            <person name="Hoffmeister D."/>
            <person name="Rencoret J."/>
            <person name="Gutierrez A."/>
            <person name="Sun H."/>
            <person name="Lindquist E."/>
            <person name="Barry K."/>
            <person name="Riley R."/>
            <person name="Grigoriev I.V."/>
            <person name="Henrissat B."/>
            <person name="Kues U."/>
            <person name="Berka R.M."/>
            <person name="Martinez A.T."/>
            <person name="Covert S.F."/>
            <person name="Blanchette R.A."/>
            <person name="Cullen D."/>
        </authorList>
    </citation>
    <scope>NUCLEOTIDE SEQUENCE [LARGE SCALE GENOMIC DNA]</scope>
    <source>
        <strain evidence="3 4">11061_1 CR5-6</strain>
    </source>
</reference>
<evidence type="ECO:0000313" key="3">
    <source>
        <dbReference type="EMBL" id="KIP12006.1"/>
    </source>
</evidence>
<dbReference type="AlphaFoldDB" id="A0A0C3S6R9"/>
<protein>
    <submittedName>
        <fullName evidence="3">Uncharacterized protein</fullName>
    </submittedName>
</protein>
<dbReference type="Proteomes" id="UP000053257">
    <property type="component" value="Unassembled WGS sequence"/>
</dbReference>
<keyword evidence="2" id="KW-1133">Transmembrane helix</keyword>
<accession>A0A0C3S6R9</accession>
<gene>
    <name evidence="3" type="ORF">PHLGIDRAFT_124433</name>
</gene>
<dbReference type="EMBL" id="KN840442">
    <property type="protein sequence ID" value="KIP12006.1"/>
    <property type="molecule type" value="Genomic_DNA"/>
</dbReference>
<keyword evidence="4" id="KW-1185">Reference proteome</keyword>
<evidence type="ECO:0000313" key="4">
    <source>
        <dbReference type="Proteomes" id="UP000053257"/>
    </source>
</evidence>
<sequence length="179" mass="19274">MTIFTREHNMHDCPATLPFCGPAFLGPGPAINANAASAKESMQEIPLSDPALRDPNAALNKYDHRMAPAMIIGGVFVILLVAFGVGLLITLDKGVRRAVCRWMSCGRRKETDGTKSPASDRSDITRVNTPVDDVERGMAQRMSFNAPSVIGMPSPLRQESIEGKLEDGAPAVPLLHARP</sequence>